<dbReference type="PANTHER" id="PTHR33392">
    <property type="entry name" value="POLYISOPRENYL-TEICHOIC ACID--PEPTIDOGLYCAN TEICHOIC ACID TRANSFERASE TAGU"/>
    <property type="match status" value="1"/>
</dbReference>
<evidence type="ECO:0000256" key="1">
    <source>
        <dbReference type="ARBA" id="ARBA00006068"/>
    </source>
</evidence>
<dbReference type="InterPro" id="IPR004474">
    <property type="entry name" value="LytR_CpsA_psr"/>
</dbReference>
<protein>
    <submittedName>
        <fullName evidence="4">LCP family protein</fullName>
    </submittedName>
</protein>
<name>A0ABS0A082_9FIRM</name>
<reference evidence="4 5" key="1">
    <citation type="submission" date="2020-11" db="EMBL/GenBank/DDBJ databases">
        <title>Fusibacter basophilias sp. nov.</title>
        <authorList>
            <person name="Qiu D."/>
        </authorList>
    </citation>
    <scope>NUCLEOTIDE SEQUENCE [LARGE SCALE GENOMIC DNA]</scope>
    <source>
        <strain evidence="4 5">Q10-2</strain>
    </source>
</reference>
<feature type="compositionally biased region" description="Low complexity" evidence="2">
    <location>
        <begin position="12"/>
        <end position="22"/>
    </location>
</feature>
<dbReference type="RefSeq" id="WP_194703879.1">
    <property type="nucleotide sequence ID" value="NZ_JADKNH010000018.1"/>
</dbReference>
<evidence type="ECO:0000256" key="2">
    <source>
        <dbReference type="SAM" id="MobiDB-lite"/>
    </source>
</evidence>
<dbReference type="NCBIfam" id="TIGR00350">
    <property type="entry name" value="lytR_cpsA_psr"/>
    <property type="match status" value="1"/>
</dbReference>
<dbReference type="Pfam" id="PF03816">
    <property type="entry name" value="LytR_cpsA_psr"/>
    <property type="match status" value="1"/>
</dbReference>
<proteinExistence type="inferred from homology"/>
<dbReference type="EMBL" id="JADKNH010000018">
    <property type="protein sequence ID" value="MBF4695641.1"/>
    <property type="molecule type" value="Genomic_DNA"/>
</dbReference>
<feature type="region of interest" description="Disordered" evidence="2">
    <location>
        <begin position="1"/>
        <end position="30"/>
    </location>
</feature>
<keyword evidence="5" id="KW-1185">Reference proteome</keyword>
<dbReference type="PANTHER" id="PTHR33392:SF6">
    <property type="entry name" value="POLYISOPRENYL-TEICHOIC ACID--PEPTIDOGLYCAN TEICHOIC ACID TRANSFERASE TAGU"/>
    <property type="match status" value="1"/>
</dbReference>
<evidence type="ECO:0000313" key="5">
    <source>
        <dbReference type="Proteomes" id="UP000614200"/>
    </source>
</evidence>
<evidence type="ECO:0000259" key="3">
    <source>
        <dbReference type="Pfam" id="PF03816"/>
    </source>
</evidence>
<gene>
    <name evidence="4" type="ORF">ISU02_21310</name>
</gene>
<dbReference type="InterPro" id="IPR050922">
    <property type="entry name" value="LytR/CpsA/Psr_CW_biosynth"/>
</dbReference>
<comment type="caution">
    <text evidence="4">The sequence shown here is derived from an EMBL/GenBank/DDBJ whole genome shotgun (WGS) entry which is preliminary data.</text>
</comment>
<dbReference type="Gene3D" id="3.40.630.190">
    <property type="entry name" value="LCP protein"/>
    <property type="match status" value="1"/>
</dbReference>
<dbReference type="Proteomes" id="UP000614200">
    <property type="component" value="Unassembled WGS sequence"/>
</dbReference>
<organism evidence="4 5">
    <name type="scientific">Fusibacter ferrireducens</name>
    <dbReference type="NCBI Taxonomy" id="2785058"/>
    <lineage>
        <taxon>Bacteria</taxon>
        <taxon>Bacillati</taxon>
        <taxon>Bacillota</taxon>
        <taxon>Clostridia</taxon>
        <taxon>Eubacteriales</taxon>
        <taxon>Eubacteriales Family XII. Incertae Sedis</taxon>
        <taxon>Fusibacter</taxon>
    </lineage>
</organism>
<evidence type="ECO:0000313" key="4">
    <source>
        <dbReference type="EMBL" id="MBF4695641.1"/>
    </source>
</evidence>
<accession>A0ABS0A082</accession>
<sequence>MEKNHEKNASKTPSETSPSTEPVAVKPQEPIVEVDTRTELQKLADSSNRVNVLAFGLNDSLADTMMFISFDPDEQKIDILSIPRDTYHHVEGFNNPGQKKMNAVYGMKEVGGVNGMKKYVSEFLGVPIDYYVKVDFKAVQAVVDVLGGYKVKVPFDMDYDDVWASPELHIHLKAGTQTLDGKETVKFLRFRKNNDGTISEGDIQRIPRQQAFVNTMIKKALSAQLPSVMNTIINSNYVKTDMTIEDALGYAVKAAGMKTDQISFYTVTGEDKKINGLDYWIHDPAELESTLLKIYGTEKKAEENGEANTSN</sequence>
<comment type="similarity">
    <text evidence="1">Belongs to the LytR/CpsA/Psr (LCP) family.</text>
</comment>
<feature type="domain" description="Cell envelope-related transcriptional attenuator" evidence="3">
    <location>
        <begin position="62"/>
        <end position="221"/>
    </location>
</feature>